<dbReference type="GO" id="GO:0016020">
    <property type="term" value="C:membrane"/>
    <property type="evidence" value="ECO:0007669"/>
    <property type="project" value="UniProtKB-SubCell"/>
</dbReference>
<dbReference type="EMBL" id="BSXU01003810">
    <property type="protein sequence ID" value="GMG40420.1"/>
    <property type="molecule type" value="Genomic_DNA"/>
</dbReference>
<dbReference type="InterPro" id="IPR004841">
    <property type="entry name" value="AA-permease/SLC12A_dom"/>
</dbReference>
<evidence type="ECO:0000313" key="9">
    <source>
        <dbReference type="Proteomes" id="UP001165063"/>
    </source>
</evidence>
<dbReference type="AlphaFoldDB" id="A0A9W6Z3R0"/>
<evidence type="ECO:0000256" key="5">
    <source>
        <dbReference type="ARBA" id="ARBA00023136"/>
    </source>
</evidence>
<evidence type="ECO:0000256" key="1">
    <source>
        <dbReference type="ARBA" id="ARBA00004141"/>
    </source>
</evidence>
<name>A0A9W6Z3R0_AMBMO</name>
<evidence type="ECO:0000256" key="3">
    <source>
        <dbReference type="ARBA" id="ARBA00022692"/>
    </source>
</evidence>
<gene>
    <name evidence="8" type="ORF">Amon01_000618000</name>
</gene>
<comment type="subcellular location">
    <subcellularLocation>
        <location evidence="1">Membrane</location>
        <topology evidence="1">Multi-pass membrane protein</topology>
    </subcellularLocation>
</comment>
<sequence length="162" mass="18122">MPSVIILFSQLVSGDPYMYCSSRALFQLANRRIAPKIFTYTTKQGVPLGALTISFAFSLFALMHLEDTAEVSRNWMVSLVIGAQILNYFFMMIIYLHPFRACKVKVSVDLKCRLRPPSGPQNFNHISCHSCSCLAVNNCDVLGCSLKLSFQLLMLNLSCIAI</sequence>
<dbReference type="PANTHER" id="PTHR43341">
    <property type="entry name" value="AMINO ACID PERMEASE"/>
    <property type="match status" value="1"/>
</dbReference>
<feature type="transmembrane region" description="Helical" evidence="6">
    <location>
        <begin position="75"/>
        <end position="96"/>
    </location>
</feature>
<protein>
    <submittedName>
        <fullName evidence="8">Unnamed protein product</fullName>
    </submittedName>
</protein>
<dbReference type="GO" id="GO:0015171">
    <property type="term" value="F:amino acid transmembrane transporter activity"/>
    <property type="evidence" value="ECO:0007669"/>
    <property type="project" value="TreeGrafter"/>
</dbReference>
<proteinExistence type="inferred from homology"/>
<keyword evidence="4 6" id="KW-1133">Transmembrane helix</keyword>
<feature type="domain" description="Amino acid permease/ SLC12A" evidence="7">
    <location>
        <begin position="4"/>
        <end position="100"/>
    </location>
</feature>
<dbReference type="PANTHER" id="PTHR43341:SF15">
    <property type="entry name" value="GENERAL AMINO ACID PERMEASE AGP2"/>
    <property type="match status" value="1"/>
</dbReference>
<feature type="transmembrane region" description="Helical" evidence="6">
    <location>
        <begin position="45"/>
        <end position="63"/>
    </location>
</feature>
<evidence type="ECO:0000259" key="7">
    <source>
        <dbReference type="Pfam" id="PF00324"/>
    </source>
</evidence>
<dbReference type="InterPro" id="IPR050524">
    <property type="entry name" value="APC_YAT"/>
</dbReference>
<dbReference type="Gene3D" id="1.20.1740.10">
    <property type="entry name" value="Amino acid/polyamine transporter I"/>
    <property type="match status" value="1"/>
</dbReference>
<accession>A0A9W6Z3R0</accession>
<comment type="caution">
    <text evidence="8">The sequence shown here is derived from an EMBL/GenBank/DDBJ whole genome shotgun (WGS) entry which is preliminary data.</text>
</comment>
<keyword evidence="3 6" id="KW-0812">Transmembrane</keyword>
<keyword evidence="9" id="KW-1185">Reference proteome</keyword>
<dbReference type="Pfam" id="PF00324">
    <property type="entry name" value="AA_permease"/>
    <property type="match status" value="1"/>
</dbReference>
<evidence type="ECO:0000256" key="4">
    <source>
        <dbReference type="ARBA" id="ARBA00022989"/>
    </source>
</evidence>
<keyword evidence="5 6" id="KW-0472">Membrane</keyword>
<dbReference type="OrthoDB" id="3900342at2759"/>
<evidence type="ECO:0000256" key="6">
    <source>
        <dbReference type="SAM" id="Phobius"/>
    </source>
</evidence>
<organism evidence="8 9">
    <name type="scientific">Ambrosiozyma monospora</name>
    <name type="common">Yeast</name>
    <name type="synonym">Endomycopsis monosporus</name>
    <dbReference type="NCBI Taxonomy" id="43982"/>
    <lineage>
        <taxon>Eukaryota</taxon>
        <taxon>Fungi</taxon>
        <taxon>Dikarya</taxon>
        <taxon>Ascomycota</taxon>
        <taxon>Saccharomycotina</taxon>
        <taxon>Pichiomycetes</taxon>
        <taxon>Pichiales</taxon>
        <taxon>Pichiaceae</taxon>
        <taxon>Ambrosiozyma</taxon>
    </lineage>
</organism>
<reference evidence="8" key="1">
    <citation type="submission" date="2023-04" db="EMBL/GenBank/DDBJ databases">
        <title>Ambrosiozyma monospora NBRC 1965.</title>
        <authorList>
            <person name="Ichikawa N."/>
            <person name="Sato H."/>
            <person name="Tonouchi N."/>
        </authorList>
    </citation>
    <scope>NUCLEOTIDE SEQUENCE</scope>
    <source>
        <strain evidence="8">NBRC 1965</strain>
    </source>
</reference>
<evidence type="ECO:0000256" key="2">
    <source>
        <dbReference type="ARBA" id="ARBA00006983"/>
    </source>
</evidence>
<evidence type="ECO:0000313" key="8">
    <source>
        <dbReference type="EMBL" id="GMG40420.1"/>
    </source>
</evidence>
<dbReference type="Proteomes" id="UP001165063">
    <property type="component" value="Unassembled WGS sequence"/>
</dbReference>
<comment type="similarity">
    <text evidence="2">Belongs to the amino acid-polyamine-organocation (APC) superfamily. YAT (TC 2.A.3.10) family.</text>
</comment>